<evidence type="ECO:0008006" key="7">
    <source>
        <dbReference type="Google" id="ProtNLM"/>
    </source>
</evidence>
<dbReference type="Gene3D" id="3.40.50.12780">
    <property type="entry name" value="N-terminal domain of ligase-like"/>
    <property type="match status" value="1"/>
</dbReference>
<evidence type="ECO:0000313" key="6">
    <source>
        <dbReference type="Proteomes" id="UP000094569"/>
    </source>
</evidence>
<name>A0A1E3BS68_ASPCR</name>
<gene>
    <name evidence="5" type="ORF">SI65_01401</name>
</gene>
<evidence type="ECO:0000256" key="1">
    <source>
        <dbReference type="ARBA" id="ARBA00006432"/>
    </source>
</evidence>
<feature type="domain" description="AMP-dependent synthetase/ligase" evidence="3">
    <location>
        <begin position="72"/>
        <end position="382"/>
    </location>
</feature>
<dbReference type="VEuPathDB" id="FungiDB:SI65_01401"/>
<evidence type="ECO:0000313" key="5">
    <source>
        <dbReference type="EMBL" id="ODM23812.1"/>
    </source>
</evidence>
<accession>A0A1E3BS68</accession>
<dbReference type="SUPFAM" id="SSF56801">
    <property type="entry name" value="Acetyl-CoA synthetase-like"/>
    <property type="match status" value="1"/>
</dbReference>
<dbReference type="EMBL" id="JXNT01000001">
    <property type="protein sequence ID" value="ODM23812.1"/>
    <property type="molecule type" value="Genomic_DNA"/>
</dbReference>
<dbReference type="InterPro" id="IPR042099">
    <property type="entry name" value="ANL_N_sf"/>
</dbReference>
<evidence type="ECO:0000259" key="3">
    <source>
        <dbReference type="Pfam" id="PF00501"/>
    </source>
</evidence>
<dbReference type="CDD" id="cd04433">
    <property type="entry name" value="AFD_class_I"/>
    <property type="match status" value="1"/>
</dbReference>
<proteinExistence type="inferred from homology"/>
<dbReference type="Pfam" id="PF13193">
    <property type="entry name" value="AMP-binding_C"/>
    <property type="match status" value="1"/>
</dbReference>
<dbReference type="InterPro" id="IPR000873">
    <property type="entry name" value="AMP-dep_synth/lig_dom"/>
</dbReference>
<protein>
    <recommendedName>
        <fullName evidence="7">AMP-dependent synthetase/ligase domain-containing protein</fullName>
    </recommendedName>
</protein>
<dbReference type="Gene3D" id="3.30.300.30">
    <property type="match status" value="1"/>
</dbReference>
<feature type="compositionally biased region" description="Basic and acidic residues" evidence="2">
    <location>
        <begin position="547"/>
        <end position="557"/>
    </location>
</feature>
<comment type="caution">
    <text evidence="5">The sequence shown here is derived from an EMBL/GenBank/DDBJ whole genome shotgun (WGS) entry which is preliminary data.</text>
</comment>
<dbReference type="STRING" id="573508.A0A1E3BS68"/>
<evidence type="ECO:0000256" key="2">
    <source>
        <dbReference type="SAM" id="MobiDB-lite"/>
    </source>
</evidence>
<dbReference type="GO" id="GO:0031956">
    <property type="term" value="F:medium-chain fatty acid-CoA ligase activity"/>
    <property type="evidence" value="ECO:0007669"/>
    <property type="project" value="TreeGrafter"/>
</dbReference>
<dbReference type="PANTHER" id="PTHR43201">
    <property type="entry name" value="ACYL-COA SYNTHETASE"/>
    <property type="match status" value="1"/>
</dbReference>
<dbReference type="InterPro" id="IPR025110">
    <property type="entry name" value="AMP-bd_C"/>
</dbReference>
<feature type="region of interest" description="Disordered" evidence="2">
    <location>
        <begin position="547"/>
        <end position="567"/>
    </location>
</feature>
<dbReference type="OrthoDB" id="6614653at2759"/>
<dbReference type="InterPro" id="IPR020845">
    <property type="entry name" value="AMP-binding_CS"/>
</dbReference>
<dbReference type="PANTHER" id="PTHR43201:SF8">
    <property type="entry name" value="ACYL-COA SYNTHETASE FAMILY MEMBER 3"/>
    <property type="match status" value="1"/>
</dbReference>
<keyword evidence="6" id="KW-1185">Reference proteome</keyword>
<reference evidence="5 6" key="1">
    <citation type="journal article" date="2016" name="BMC Genomics">
        <title>Comparative genomic and transcriptomic analyses of the Fuzhuan brick tea-fermentation fungus Aspergillus cristatus.</title>
        <authorList>
            <person name="Ge Y."/>
            <person name="Wang Y."/>
            <person name="Liu Y."/>
            <person name="Tan Y."/>
            <person name="Ren X."/>
            <person name="Zhang X."/>
            <person name="Hyde K.D."/>
            <person name="Liu Y."/>
            <person name="Liu Z."/>
        </authorList>
    </citation>
    <scope>NUCLEOTIDE SEQUENCE [LARGE SCALE GENOMIC DNA]</scope>
    <source>
        <strain evidence="5 6">GZAAS20.1005</strain>
    </source>
</reference>
<dbReference type="Proteomes" id="UP000094569">
    <property type="component" value="Unassembled WGS sequence"/>
</dbReference>
<organism evidence="5 6">
    <name type="scientific">Aspergillus cristatus</name>
    <name type="common">Chinese Fuzhuan brick tea-fermentation fungus</name>
    <name type="synonym">Eurotium cristatum</name>
    <dbReference type="NCBI Taxonomy" id="573508"/>
    <lineage>
        <taxon>Eukaryota</taxon>
        <taxon>Fungi</taxon>
        <taxon>Dikarya</taxon>
        <taxon>Ascomycota</taxon>
        <taxon>Pezizomycotina</taxon>
        <taxon>Eurotiomycetes</taxon>
        <taxon>Eurotiomycetidae</taxon>
        <taxon>Eurotiales</taxon>
        <taxon>Aspergillaceae</taxon>
        <taxon>Aspergillus</taxon>
        <taxon>Aspergillus subgen. Aspergillus</taxon>
    </lineage>
</organism>
<dbReference type="Pfam" id="PF00501">
    <property type="entry name" value="AMP-binding"/>
    <property type="match status" value="1"/>
</dbReference>
<evidence type="ECO:0000259" key="4">
    <source>
        <dbReference type="Pfam" id="PF13193"/>
    </source>
</evidence>
<feature type="domain" description="AMP-binding enzyme C-terminal" evidence="4">
    <location>
        <begin position="433"/>
        <end position="513"/>
    </location>
</feature>
<dbReference type="GO" id="GO:0006631">
    <property type="term" value="P:fatty acid metabolic process"/>
    <property type="evidence" value="ECO:0007669"/>
    <property type="project" value="TreeGrafter"/>
</dbReference>
<dbReference type="PROSITE" id="PS00455">
    <property type="entry name" value="AMP_BINDING"/>
    <property type="match status" value="1"/>
</dbReference>
<dbReference type="AlphaFoldDB" id="A0A1E3BS68"/>
<comment type="similarity">
    <text evidence="1">Belongs to the ATP-dependent AMP-binding enzyme family.</text>
</comment>
<sequence>MHTSLPNESLFTQLLHLSKHTQHVVIHDPTSDVHANAVQLMADVMAMRQSIYASLPRSDCGDKGLMASDAPSILVLAPGNYEYLVAAFAIMSLGAALVPVSMGIMQEEAHDLLQRCKSTCIVAGSQCLNRANEVKTHMASQGQEVTVVPITIKQTPQSDVVPAIDEELTIPEGRPGIILFTSGTTGPPKGVIHPRRLFNSPIKDPSGEVFLSYRPIHWVAGSMPPIKQLLNGSRIEILQPGTMDVTEALWERLRKGDITILSCTPPVWTRLAEYFQNHLRQLPADRLDQYVRGIQRLHVARVSGSATAPSVLQFWRKMLGRPLKNTYATTEHAAPIMETDDTSDISLERCIGKPRPGVTVKLSDGDHGEILVKSPFLFSGYLDDEESTRAVFDAEEFHKTGDFAHRAGNDYILDGRASTDFARYFGYKVPIQEVETHLTDLPYISECCILPVPDPQTAGRVAALVRFHKDNPEAPAKKNLRSIREDLSDKLAAYKLPTLLRILQTSEEVPKTAASGKVSRKQAVKQFFPVSEGFGLLAEVEVWDEKAQNETGPRKAWDWAGLSNSAS</sequence>
<dbReference type="InterPro" id="IPR045851">
    <property type="entry name" value="AMP-bd_C_sf"/>
</dbReference>